<keyword evidence="5" id="KW-0460">Magnesium</keyword>
<organism evidence="8 9">
    <name type="scientific">Roseibium denhamense</name>
    <dbReference type="NCBI Taxonomy" id="76305"/>
    <lineage>
        <taxon>Bacteria</taxon>
        <taxon>Pseudomonadati</taxon>
        <taxon>Pseudomonadota</taxon>
        <taxon>Alphaproteobacteria</taxon>
        <taxon>Hyphomicrobiales</taxon>
        <taxon>Stappiaceae</taxon>
        <taxon>Roseibium</taxon>
    </lineage>
</organism>
<dbReference type="PANTHER" id="PTHR12992">
    <property type="entry name" value="NUDIX HYDROLASE"/>
    <property type="match status" value="1"/>
</dbReference>
<keyword evidence="4" id="KW-0378">Hydrolase</keyword>
<comment type="caution">
    <text evidence="8">The sequence shown here is derived from an EMBL/GenBank/DDBJ whole genome shotgun (WGS) entry which is preliminary data.</text>
</comment>
<comment type="cofactor">
    <cofactor evidence="2">
        <name>Mg(2+)</name>
        <dbReference type="ChEBI" id="CHEBI:18420"/>
    </cofactor>
</comment>
<dbReference type="InterPro" id="IPR000086">
    <property type="entry name" value="NUDIX_hydrolase_dom"/>
</dbReference>
<evidence type="ECO:0000256" key="6">
    <source>
        <dbReference type="ARBA" id="ARBA00023211"/>
    </source>
</evidence>
<sequence length="216" mass="23850">MPEFLVPPIQSHSERLARIRARLADPGYNNPVMDTGDHVLNPGLGPYAKWKGAPKDAAVLIGIVNRETDQRVVLTERTRHLSSHAGQVAFPGGKIDAEDTGPEAAALREAEEEIGLPPSQVSVLGRLAPYLTGSGYKVVPVVGLINAEAVLTPNPEEVEKVFEVPLDFLLDPSNHTKSSREWKGHQRFFYEMPYEGHYIWGVTAGIIRSFYETVDR</sequence>
<proteinExistence type="predicted"/>
<dbReference type="CDD" id="cd03426">
    <property type="entry name" value="NUDIX_CoAse_Nudt7"/>
    <property type="match status" value="1"/>
</dbReference>
<comment type="cofactor">
    <cofactor evidence="1">
        <name>Mn(2+)</name>
        <dbReference type="ChEBI" id="CHEBI:29035"/>
    </cofactor>
</comment>
<dbReference type="PANTHER" id="PTHR12992:SF11">
    <property type="entry name" value="MITOCHONDRIAL COENZYME A DIPHOSPHATASE NUDT8"/>
    <property type="match status" value="1"/>
</dbReference>
<dbReference type="SUPFAM" id="SSF55811">
    <property type="entry name" value="Nudix"/>
    <property type="match status" value="1"/>
</dbReference>
<evidence type="ECO:0000313" key="9">
    <source>
        <dbReference type="Proteomes" id="UP001157914"/>
    </source>
</evidence>
<evidence type="ECO:0000256" key="4">
    <source>
        <dbReference type="ARBA" id="ARBA00022801"/>
    </source>
</evidence>
<gene>
    <name evidence="8" type="ORF">SAMN06265374_0972</name>
</gene>
<protein>
    <submittedName>
        <fullName evidence="8">8-oxo-dGTP pyrophosphatase MutT, NUDIX family</fullName>
    </submittedName>
</protein>
<dbReference type="EMBL" id="FXTT01000001">
    <property type="protein sequence ID" value="SMP08472.1"/>
    <property type="molecule type" value="Genomic_DNA"/>
</dbReference>
<keyword evidence="3" id="KW-0479">Metal-binding</keyword>
<dbReference type="InterPro" id="IPR015797">
    <property type="entry name" value="NUDIX_hydrolase-like_dom_sf"/>
</dbReference>
<keyword evidence="6" id="KW-0464">Manganese</keyword>
<dbReference type="NCBIfam" id="NF007980">
    <property type="entry name" value="PRK10707.1"/>
    <property type="match status" value="1"/>
</dbReference>
<accession>A0ABY1NFM5</accession>
<keyword evidence="9" id="KW-1185">Reference proteome</keyword>
<feature type="domain" description="Nudix hydrolase" evidence="7">
    <location>
        <begin position="54"/>
        <end position="190"/>
    </location>
</feature>
<dbReference type="PROSITE" id="PS51462">
    <property type="entry name" value="NUDIX"/>
    <property type="match status" value="1"/>
</dbReference>
<dbReference type="Proteomes" id="UP001157914">
    <property type="component" value="Unassembled WGS sequence"/>
</dbReference>
<reference evidence="8 9" key="1">
    <citation type="submission" date="2017-05" db="EMBL/GenBank/DDBJ databases">
        <authorList>
            <person name="Varghese N."/>
            <person name="Submissions S."/>
        </authorList>
    </citation>
    <scope>NUCLEOTIDE SEQUENCE [LARGE SCALE GENOMIC DNA]</scope>
    <source>
        <strain evidence="8 9">DSM 15949</strain>
    </source>
</reference>
<evidence type="ECO:0000256" key="5">
    <source>
        <dbReference type="ARBA" id="ARBA00022842"/>
    </source>
</evidence>
<evidence type="ECO:0000313" key="8">
    <source>
        <dbReference type="EMBL" id="SMP08472.1"/>
    </source>
</evidence>
<dbReference type="InterPro" id="IPR045121">
    <property type="entry name" value="CoAse"/>
</dbReference>
<evidence type="ECO:0000256" key="3">
    <source>
        <dbReference type="ARBA" id="ARBA00022723"/>
    </source>
</evidence>
<evidence type="ECO:0000256" key="1">
    <source>
        <dbReference type="ARBA" id="ARBA00001936"/>
    </source>
</evidence>
<evidence type="ECO:0000256" key="2">
    <source>
        <dbReference type="ARBA" id="ARBA00001946"/>
    </source>
</evidence>
<dbReference type="Gene3D" id="3.90.79.10">
    <property type="entry name" value="Nucleoside Triphosphate Pyrophosphohydrolase"/>
    <property type="match status" value="1"/>
</dbReference>
<dbReference type="Pfam" id="PF00293">
    <property type="entry name" value="NUDIX"/>
    <property type="match status" value="1"/>
</dbReference>
<dbReference type="RefSeq" id="WP_155191537.1">
    <property type="nucleotide sequence ID" value="NZ_BAAAEA010000001.1"/>
</dbReference>
<name>A0ABY1NFM5_9HYPH</name>
<evidence type="ECO:0000259" key="7">
    <source>
        <dbReference type="PROSITE" id="PS51462"/>
    </source>
</evidence>